<protein>
    <submittedName>
        <fullName evidence="3">Poly(A)-specific ribonuclease PARN-like domain-containing protein 1</fullName>
    </submittedName>
</protein>
<dbReference type="Proteomes" id="UP000198287">
    <property type="component" value="Unassembled WGS sequence"/>
</dbReference>
<dbReference type="InterPro" id="IPR051181">
    <property type="entry name" value="CAF1_poly(A)_ribonucleases"/>
</dbReference>
<dbReference type="GO" id="GO:0017069">
    <property type="term" value="F:snRNA binding"/>
    <property type="evidence" value="ECO:0007669"/>
    <property type="project" value="TreeGrafter"/>
</dbReference>
<evidence type="ECO:0000256" key="1">
    <source>
        <dbReference type="ARBA" id="ARBA00008372"/>
    </source>
</evidence>
<reference evidence="3 4" key="1">
    <citation type="submission" date="2015-12" db="EMBL/GenBank/DDBJ databases">
        <title>The genome of Folsomia candida.</title>
        <authorList>
            <person name="Faddeeva A."/>
            <person name="Derks M.F."/>
            <person name="Anvar Y."/>
            <person name="Smit S."/>
            <person name="Van Straalen N."/>
            <person name="Roelofs D."/>
        </authorList>
    </citation>
    <scope>NUCLEOTIDE SEQUENCE [LARGE SCALE GENOMIC DNA]</scope>
    <source>
        <strain evidence="3 4">VU population</strain>
        <tissue evidence="3">Whole body</tissue>
    </source>
</reference>
<dbReference type="PANTHER" id="PTHR15092:SF37">
    <property type="entry name" value="TARGET OF EGR1 PROTEIN 1"/>
    <property type="match status" value="1"/>
</dbReference>
<sequence length="425" mass="49356">MEVTKTTWDQSVHEIFEDIRSADFISIDTNVEVTGLIMTDESLNLEQLEGADWYNVLLSKQKARSPLEFGIAMFKEDKTMSNTKKTFHVKCYNIPILMAYVEEHDARQDIRDRKDFEERFDIDSIGFEFMQKINFDLNKSLYDGAPFLNKERSLEAKDYMEKNPDFMIINGKHVTNGDLDQSYFPKLIEKLQPEDIDEIVERLRGVGKFLEVTSEAKVPVIGHNLFVKLILLYKDFVEFLPNTYSELIPKLETLIPEFYDTKFICCEIGENKNASGADTYHERSITSNAILYPLYRNTSWIGGSSIDFALHETSTQVYESDLNELCMENLEDDSTSFCYECGFDSFLAGIIFTKLAILTFREFKVEEFPKYAKRWKNKPYIQKEIQNVLYDHEKPKKGVRSVAGPSSSSRPEQRVNSWTNVIHKK</sequence>
<dbReference type="InterPro" id="IPR036397">
    <property type="entry name" value="RNaseH_sf"/>
</dbReference>
<evidence type="ECO:0000313" key="4">
    <source>
        <dbReference type="Proteomes" id="UP000198287"/>
    </source>
</evidence>
<dbReference type="InterPro" id="IPR012337">
    <property type="entry name" value="RNaseH-like_sf"/>
</dbReference>
<feature type="region of interest" description="Disordered" evidence="2">
    <location>
        <begin position="395"/>
        <end position="416"/>
    </location>
</feature>
<dbReference type="GO" id="GO:0034472">
    <property type="term" value="P:snRNA 3'-end processing"/>
    <property type="evidence" value="ECO:0007669"/>
    <property type="project" value="TreeGrafter"/>
</dbReference>
<comment type="caution">
    <text evidence="3">The sequence shown here is derived from an EMBL/GenBank/DDBJ whole genome shotgun (WGS) entry which is preliminary data.</text>
</comment>
<dbReference type="SUPFAM" id="SSF53098">
    <property type="entry name" value="Ribonuclease H-like"/>
    <property type="match status" value="1"/>
</dbReference>
<accession>A0A226EE15</accession>
<dbReference type="GO" id="GO:0000175">
    <property type="term" value="F:3'-5'-RNA exonuclease activity"/>
    <property type="evidence" value="ECO:0007669"/>
    <property type="project" value="TreeGrafter"/>
</dbReference>
<evidence type="ECO:0000313" key="3">
    <source>
        <dbReference type="EMBL" id="OXA55287.1"/>
    </source>
</evidence>
<feature type="compositionally biased region" description="Polar residues" evidence="2">
    <location>
        <begin position="404"/>
        <end position="416"/>
    </location>
</feature>
<keyword evidence="4" id="KW-1185">Reference proteome</keyword>
<dbReference type="GO" id="GO:0015030">
    <property type="term" value="C:Cajal body"/>
    <property type="evidence" value="ECO:0007669"/>
    <property type="project" value="TreeGrafter"/>
</dbReference>
<comment type="similarity">
    <text evidence="1">Belongs to the CAF1 family.</text>
</comment>
<dbReference type="InterPro" id="IPR006941">
    <property type="entry name" value="RNase_CAF1"/>
</dbReference>
<evidence type="ECO:0000256" key="2">
    <source>
        <dbReference type="SAM" id="MobiDB-lite"/>
    </source>
</evidence>
<gene>
    <name evidence="3" type="ORF">Fcan01_09568</name>
</gene>
<dbReference type="OrthoDB" id="414075at2759"/>
<organism evidence="3 4">
    <name type="scientific">Folsomia candida</name>
    <name type="common">Springtail</name>
    <dbReference type="NCBI Taxonomy" id="158441"/>
    <lineage>
        <taxon>Eukaryota</taxon>
        <taxon>Metazoa</taxon>
        <taxon>Ecdysozoa</taxon>
        <taxon>Arthropoda</taxon>
        <taxon>Hexapoda</taxon>
        <taxon>Collembola</taxon>
        <taxon>Entomobryomorpha</taxon>
        <taxon>Isotomoidea</taxon>
        <taxon>Isotomidae</taxon>
        <taxon>Proisotominae</taxon>
        <taxon>Folsomia</taxon>
    </lineage>
</organism>
<dbReference type="EMBL" id="LNIX01000004">
    <property type="protein sequence ID" value="OXA55287.1"/>
    <property type="molecule type" value="Genomic_DNA"/>
</dbReference>
<name>A0A226EE15_FOLCA</name>
<dbReference type="Gene3D" id="3.30.420.10">
    <property type="entry name" value="Ribonuclease H-like superfamily/Ribonuclease H"/>
    <property type="match status" value="1"/>
</dbReference>
<dbReference type="PANTHER" id="PTHR15092">
    <property type="entry name" value="POLY A -SPECIFIC RIBONUCLEASE/TARGET OF EGR1, MEMBER 1"/>
    <property type="match status" value="1"/>
</dbReference>
<dbReference type="Pfam" id="PF04857">
    <property type="entry name" value="CAF1"/>
    <property type="match status" value="1"/>
</dbReference>
<proteinExistence type="inferred from homology"/>
<dbReference type="AlphaFoldDB" id="A0A226EE15"/>
<dbReference type="STRING" id="158441.A0A226EE15"/>